<proteinExistence type="inferred from homology"/>
<evidence type="ECO:0000256" key="2">
    <source>
        <dbReference type="SAM" id="Phobius"/>
    </source>
</evidence>
<feature type="transmembrane region" description="Helical" evidence="2">
    <location>
        <begin position="33"/>
        <end position="54"/>
    </location>
</feature>
<evidence type="ECO:0000259" key="4">
    <source>
        <dbReference type="Pfam" id="PF08241"/>
    </source>
</evidence>
<evidence type="ECO:0000313" key="6">
    <source>
        <dbReference type="Proteomes" id="UP000624325"/>
    </source>
</evidence>
<dbReference type="Pfam" id="PF02397">
    <property type="entry name" value="Bac_transf"/>
    <property type="match status" value="1"/>
</dbReference>
<protein>
    <recommendedName>
        <fullName evidence="7">Lipopolysaccharide/colanic/teichoic acid biosynthesis glycosyltransferase</fullName>
    </recommendedName>
</protein>
<gene>
    <name evidence="5" type="ORF">Air01nite_19260</name>
</gene>
<reference evidence="5 6" key="1">
    <citation type="submission" date="2021-01" db="EMBL/GenBank/DDBJ databases">
        <title>Whole genome shotgun sequence of Asanoa iriomotensis NBRC 100142.</title>
        <authorList>
            <person name="Komaki H."/>
            <person name="Tamura T."/>
        </authorList>
    </citation>
    <scope>NUCLEOTIDE SEQUENCE [LARGE SCALE GENOMIC DNA]</scope>
    <source>
        <strain evidence="5 6">NBRC 100142</strain>
    </source>
</reference>
<keyword evidence="6" id="KW-1185">Reference proteome</keyword>
<dbReference type="Proteomes" id="UP000624325">
    <property type="component" value="Unassembled WGS sequence"/>
</dbReference>
<dbReference type="InterPro" id="IPR013216">
    <property type="entry name" value="Methyltransf_11"/>
</dbReference>
<evidence type="ECO:0000259" key="3">
    <source>
        <dbReference type="Pfam" id="PF02397"/>
    </source>
</evidence>
<feature type="transmembrane region" description="Helical" evidence="2">
    <location>
        <begin position="119"/>
        <end position="145"/>
    </location>
</feature>
<keyword evidence="2" id="KW-1133">Transmembrane helix</keyword>
<dbReference type="Pfam" id="PF08241">
    <property type="entry name" value="Methyltransf_11"/>
    <property type="match status" value="1"/>
</dbReference>
<dbReference type="PANTHER" id="PTHR30576">
    <property type="entry name" value="COLANIC BIOSYNTHESIS UDP-GLUCOSE LIPID CARRIER TRANSFERASE"/>
    <property type="match status" value="1"/>
</dbReference>
<comment type="similarity">
    <text evidence="1">Belongs to the bacterial sugar transferase family.</text>
</comment>
<evidence type="ECO:0008006" key="7">
    <source>
        <dbReference type="Google" id="ProtNLM"/>
    </source>
</evidence>
<comment type="caution">
    <text evidence="5">The sequence shown here is derived from an EMBL/GenBank/DDBJ whole genome shotgun (WGS) entry which is preliminary data.</text>
</comment>
<name>A0ABQ4BZ73_9ACTN</name>
<dbReference type="PANTHER" id="PTHR30576:SF0">
    <property type="entry name" value="UNDECAPRENYL-PHOSPHATE N-ACETYLGALACTOSAMINYL 1-PHOSPHATE TRANSFERASE-RELATED"/>
    <property type="match status" value="1"/>
</dbReference>
<feature type="domain" description="Methyltransferase type 11" evidence="4">
    <location>
        <begin position="389"/>
        <end position="434"/>
    </location>
</feature>
<dbReference type="SUPFAM" id="SSF53335">
    <property type="entry name" value="S-adenosyl-L-methionine-dependent methyltransferases"/>
    <property type="match status" value="1"/>
</dbReference>
<sequence length="589" mass="66226">MTGALLVVSWLVAFLMCLTVGRGTRSPVARSAAWRTTFIVATVAMVGVWAGGFATHLVAGWSVGGVLLGTFLGAVAATATKTGLVEDHSAPSPDVQDKILAFHRDPDLRYPRKLAGKRVFDVVVAGVGIVTTLPLWFLVAALVWIEEPGPVLFVKYSVKRGGVTFRQFKFRSMHYHAESLTGPVRSFPGDPRTLRVGRWLRRWHLDELPELVNVLSGSMSLVGPRPLRSVLVQGYLQEIPGYAQRHTVKPGLACIAQIDRYRLTPQERLRKDKVYIRRMGLRTDLTLLVRAVLTTLAGRRDRAERAEAPPLPDRGEAPDARDRSAHANVFYLDVLGELLRTGVLHRDMRILVVCGGRTDQEVLAAAGFRRVVISNIDATDPVTDFAPYTWSYQDAERLTYPDRSFDFCLVHSGLHHCYSPHRALLEMYRVSRAGMLVIEPYDNLLTRLGVKLGFGQEYEHAGVFCNRCHQGGVANTPIPNYVYRWTEREIVKTVHCAAPHARHDIVFIHKMRLPWTQLRNRRNRLLYRVVRVAQPALKVVEACAPRQSNNFAALVLKPDLPGALHPWLRHDGKGFILDDEWMTSRYSHQ</sequence>
<dbReference type="InterPro" id="IPR003362">
    <property type="entry name" value="Bact_transf"/>
</dbReference>
<dbReference type="RefSeq" id="WP_203701639.1">
    <property type="nucleotide sequence ID" value="NZ_BAAALU010000001.1"/>
</dbReference>
<evidence type="ECO:0000256" key="1">
    <source>
        <dbReference type="ARBA" id="ARBA00006464"/>
    </source>
</evidence>
<dbReference type="EMBL" id="BONC01000010">
    <property type="protein sequence ID" value="GIF55831.1"/>
    <property type="molecule type" value="Genomic_DNA"/>
</dbReference>
<keyword evidence="2" id="KW-0472">Membrane</keyword>
<evidence type="ECO:0000313" key="5">
    <source>
        <dbReference type="EMBL" id="GIF55831.1"/>
    </source>
</evidence>
<feature type="domain" description="Bacterial sugar transferase" evidence="3">
    <location>
        <begin position="117"/>
        <end position="296"/>
    </location>
</feature>
<dbReference type="InterPro" id="IPR029063">
    <property type="entry name" value="SAM-dependent_MTases_sf"/>
</dbReference>
<organism evidence="5 6">
    <name type="scientific">Asanoa iriomotensis</name>
    <dbReference type="NCBI Taxonomy" id="234613"/>
    <lineage>
        <taxon>Bacteria</taxon>
        <taxon>Bacillati</taxon>
        <taxon>Actinomycetota</taxon>
        <taxon>Actinomycetes</taxon>
        <taxon>Micromonosporales</taxon>
        <taxon>Micromonosporaceae</taxon>
        <taxon>Asanoa</taxon>
    </lineage>
</organism>
<accession>A0ABQ4BZ73</accession>
<dbReference type="Gene3D" id="3.40.50.150">
    <property type="entry name" value="Vaccinia Virus protein VP39"/>
    <property type="match status" value="1"/>
</dbReference>
<keyword evidence="2" id="KW-0812">Transmembrane</keyword>